<organism evidence="1 2">
    <name type="scientific">Cetraspora pellucida</name>
    <dbReference type="NCBI Taxonomy" id="1433469"/>
    <lineage>
        <taxon>Eukaryota</taxon>
        <taxon>Fungi</taxon>
        <taxon>Fungi incertae sedis</taxon>
        <taxon>Mucoromycota</taxon>
        <taxon>Glomeromycotina</taxon>
        <taxon>Glomeromycetes</taxon>
        <taxon>Diversisporales</taxon>
        <taxon>Gigasporaceae</taxon>
        <taxon>Cetraspora</taxon>
    </lineage>
</organism>
<protein>
    <submittedName>
        <fullName evidence="1">12701_t:CDS:1</fullName>
    </submittedName>
</protein>
<evidence type="ECO:0000313" key="2">
    <source>
        <dbReference type="Proteomes" id="UP000789366"/>
    </source>
</evidence>
<sequence length="46" mass="5362">MATFLIHPHKHNEDHIKNDFSATKNMDTTFCVICLSNDMFWIHDAA</sequence>
<dbReference type="EMBL" id="CAJVPW010007187">
    <property type="protein sequence ID" value="CAG8578109.1"/>
    <property type="molecule type" value="Genomic_DNA"/>
</dbReference>
<name>A0ACA9MB37_9GLOM</name>
<evidence type="ECO:0000313" key="1">
    <source>
        <dbReference type="EMBL" id="CAG8578109.1"/>
    </source>
</evidence>
<reference evidence="1" key="1">
    <citation type="submission" date="2021-06" db="EMBL/GenBank/DDBJ databases">
        <authorList>
            <person name="Kallberg Y."/>
            <person name="Tangrot J."/>
            <person name="Rosling A."/>
        </authorList>
    </citation>
    <scope>NUCLEOTIDE SEQUENCE</scope>
    <source>
        <strain evidence="1">28 12/20/2015</strain>
    </source>
</reference>
<accession>A0ACA9MB37</accession>
<gene>
    <name evidence="1" type="ORF">SPELUC_LOCUS6255</name>
</gene>
<proteinExistence type="predicted"/>
<keyword evidence="2" id="KW-1185">Reference proteome</keyword>
<dbReference type="Proteomes" id="UP000789366">
    <property type="component" value="Unassembled WGS sequence"/>
</dbReference>
<comment type="caution">
    <text evidence="1">The sequence shown here is derived from an EMBL/GenBank/DDBJ whole genome shotgun (WGS) entry which is preliminary data.</text>
</comment>
<feature type="non-terminal residue" evidence="1">
    <location>
        <position position="46"/>
    </location>
</feature>